<dbReference type="Pfam" id="PF03764">
    <property type="entry name" value="EFG_IV"/>
    <property type="match status" value="1"/>
</dbReference>
<dbReference type="FunFam" id="3.30.70.240:FF:000001">
    <property type="entry name" value="Elongation factor G"/>
    <property type="match status" value="1"/>
</dbReference>
<dbReference type="NCBIfam" id="NF009381">
    <property type="entry name" value="PRK12740.1-5"/>
    <property type="match status" value="1"/>
</dbReference>
<dbReference type="CDD" id="cd01434">
    <property type="entry name" value="EFG_mtEFG1_IV"/>
    <property type="match status" value="1"/>
</dbReference>
<organism evidence="4 5">
    <name type="scientific">Grylomicrobium aquisgranensis</name>
    <dbReference type="NCBI Taxonomy" id="2926318"/>
    <lineage>
        <taxon>Bacteria</taxon>
        <taxon>Bacillati</taxon>
        <taxon>Bacillota</taxon>
        <taxon>Erysipelotrichia</taxon>
        <taxon>Erysipelotrichales</taxon>
        <taxon>Erysipelotrichaceae</taxon>
        <taxon>Grylomicrobium</taxon>
    </lineage>
</organism>
<dbReference type="Gene3D" id="3.40.50.300">
    <property type="entry name" value="P-loop containing nucleotide triphosphate hydrolases"/>
    <property type="match status" value="1"/>
</dbReference>
<dbReference type="GO" id="GO:0032790">
    <property type="term" value="P:ribosome disassembly"/>
    <property type="evidence" value="ECO:0007669"/>
    <property type="project" value="TreeGrafter"/>
</dbReference>
<dbReference type="NCBIfam" id="TIGR00231">
    <property type="entry name" value="small_GTP"/>
    <property type="match status" value="1"/>
</dbReference>
<dbReference type="Proteomes" id="UP001286174">
    <property type="component" value="Unassembled WGS sequence"/>
</dbReference>
<dbReference type="FunFam" id="3.30.230.10:FF:000003">
    <property type="entry name" value="Elongation factor G"/>
    <property type="match status" value="1"/>
</dbReference>
<dbReference type="SUPFAM" id="SSF50447">
    <property type="entry name" value="Translation proteins"/>
    <property type="match status" value="1"/>
</dbReference>
<proteinExistence type="predicted"/>
<dbReference type="InterPro" id="IPR047872">
    <property type="entry name" value="EFG_IV"/>
</dbReference>
<reference evidence="4 5" key="1">
    <citation type="submission" date="2022-03" db="EMBL/GenBank/DDBJ databases">
        <title>Novel taxa within the pig intestine.</title>
        <authorList>
            <person name="Wylensek D."/>
            <person name="Bishof K."/>
            <person name="Afrizal A."/>
            <person name="Clavel T."/>
        </authorList>
    </citation>
    <scope>NUCLEOTIDE SEQUENCE [LARGE SCALE GENOMIC DNA]</scope>
    <source>
        <strain evidence="4 5">CLA-KB-P133</strain>
    </source>
</reference>
<dbReference type="InterPro" id="IPR053905">
    <property type="entry name" value="EF-G-like_DII"/>
</dbReference>
<dbReference type="PRINTS" id="PR00315">
    <property type="entry name" value="ELONGATNFCT"/>
</dbReference>
<comment type="caution">
    <text evidence="4">The sequence shown here is derived from an EMBL/GenBank/DDBJ whole genome shotgun (WGS) entry which is preliminary data.</text>
</comment>
<dbReference type="CDD" id="cd04170">
    <property type="entry name" value="EF-G_bact"/>
    <property type="match status" value="1"/>
</dbReference>
<evidence type="ECO:0000259" key="3">
    <source>
        <dbReference type="PROSITE" id="PS51722"/>
    </source>
</evidence>
<dbReference type="Gene3D" id="2.40.30.10">
    <property type="entry name" value="Translation factors"/>
    <property type="match status" value="1"/>
</dbReference>
<dbReference type="Pfam" id="PF00679">
    <property type="entry name" value="EFG_C"/>
    <property type="match status" value="1"/>
</dbReference>
<feature type="domain" description="Tr-type G" evidence="3">
    <location>
        <begin position="7"/>
        <end position="278"/>
    </location>
</feature>
<protein>
    <submittedName>
        <fullName evidence="4">Elongation factor G</fullName>
    </submittedName>
</protein>
<keyword evidence="5" id="KW-1185">Reference proteome</keyword>
<dbReference type="SUPFAM" id="SSF54980">
    <property type="entry name" value="EF-G C-terminal domain-like"/>
    <property type="match status" value="2"/>
</dbReference>
<dbReference type="SUPFAM" id="SSF52540">
    <property type="entry name" value="P-loop containing nucleoside triphosphate hydrolases"/>
    <property type="match status" value="1"/>
</dbReference>
<dbReference type="InterPro" id="IPR000640">
    <property type="entry name" value="EFG_V-like"/>
</dbReference>
<accession>A0AB35U9W3</accession>
<dbReference type="InterPro" id="IPR035647">
    <property type="entry name" value="EFG_III/V"/>
</dbReference>
<dbReference type="CDD" id="cd03713">
    <property type="entry name" value="EFG_mtEFG_C"/>
    <property type="match status" value="1"/>
</dbReference>
<dbReference type="InterPro" id="IPR014721">
    <property type="entry name" value="Ribsml_uS5_D2-typ_fold_subgr"/>
</dbReference>
<dbReference type="SMART" id="SM00889">
    <property type="entry name" value="EFG_IV"/>
    <property type="match status" value="1"/>
</dbReference>
<dbReference type="CDD" id="cd04088">
    <property type="entry name" value="EFG_mtEFG_II"/>
    <property type="match status" value="1"/>
</dbReference>
<name>A0AB35U9W3_9FIRM</name>
<dbReference type="GO" id="GO:0005525">
    <property type="term" value="F:GTP binding"/>
    <property type="evidence" value="ECO:0007669"/>
    <property type="project" value="UniProtKB-KW"/>
</dbReference>
<keyword evidence="2" id="KW-0342">GTP-binding</keyword>
<dbReference type="Gene3D" id="3.30.70.240">
    <property type="match status" value="1"/>
</dbReference>
<dbReference type="InterPro" id="IPR020568">
    <property type="entry name" value="Ribosomal_Su5_D2-typ_SF"/>
</dbReference>
<dbReference type="InterPro" id="IPR005225">
    <property type="entry name" value="Small_GTP-bd"/>
</dbReference>
<dbReference type="GO" id="GO:0003924">
    <property type="term" value="F:GTPase activity"/>
    <property type="evidence" value="ECO:0007669"/>
    <property type="project" value="InterPro"/>
</dbReference>
<dbReference type="SUPFAM" id="SSF54211">
    <property type="entry name" value="Ribosomal protein S5 domain 2-like"/>
    <property type="match status" value="1"/>
</dbReference>
<dbReference type="Pfam" id="PF14492">
    <property type="entry name" value="EFG_III"/>
    <property type="match status" value="1"/>
</dbReference>
<dbReference type="RefSeq" id="WP_277634752.1">
    <property type="nucleotide sequence ID" value="NZ_JALBUR010000055.1"/>
</dbReference>
<dbReference type="InterPro" id="IPR009000">
    <property type="entry name" value="Transl_B-barrel_sf"/>
</dbReference>
<dbReference type="InterPro" id="IPR000795">
    <property type="entry name" value="T_Tr_GTP-bd_dom"/>
</dbReference>
<dbReference type="InterPro" id="IPR035649">
    <property type="entry name" value="EFG_V"/>
</dbReference>
<keyword evidence="4" id="KW-0251">Elongation factor</keyword>
<evidence type="ECO:0000256" key="1">
    <source>
        <dbReference type="ARBA" id="ARBA00022741"/>
    </source>
</evidence>
<dbReference type="PANTHER" id="PTHR43261:SF6">
    <property type="entry name" value="ELONGATION FACTOR G-LIKE PROTEIN"/>
    <property type="match status" value="1"/>
</dbReference>
<gene>
    <name evidence="4" type="ORF">MOZ60_11115</name>
</gene>
<keyword evidence="1" id="KW-0547">Nucleotide-binding</keyword>
<dbReference type="InterPro" id="IPR005517">
    <property type="entry name" value="Transl_elong_EFG/EF2_IV"/>
</dbReference>
<evidence type="ECO:0000313" key="5">
    <source>
        <dbReference type="Proteomes" id="UP001286174"/>
    </source>
</evidence>
<dbReference type="PANTHER" id="PTHR43261">
    <property type="entry name" value="TRANSLATION ELONGATION FACTOR G-RELATED"/>
    <property type="match status" value="1"/>
</dbReference>
<dbReference type="Pfam" id="PF22042">
    <property type="entry name" value="EF-G_D2"/>
    <property type="match status" value="1"/>
</dbReference>
<dbReference type="PROSITE" id="PS51722">
    <property type="entry name" value="G_TR_2"/>
    <property type="match status" value="1"/>
</dbReference>
<dbReference type="EMBL" id="JALBUR010000055">
    <property type="protein sequence ID" value="MDX8420629.1"/>
    <property type="molecule type" value="Genomic_DNA"/>
</dbReference>
<evidence type="ECO:0000313" key="4">
    <source>
        <dbReference type="EMBL" id="MDX8420629.1"/>
    </source>
</evidence>
<dbReference type="InterPro" id="IPR027417">
    <property type="entry name" value="P-loop_NTPase"/>
</dbReference>
<dbReference type="GO" id="GO:0003746">
    <property type="term" value="F:translation elongation factor activity"/>
    <property type="evidence" value="ECO:0007669"/>
    <property type="project" value="UniProtKB-KW"/>
</dbReference>
<dbReference type="InterPro" id="IPR041095">
    <property type="entry name" value="EFG_II"/>
</dbReference>
<dbReference type="Gene3D" id="3.30.230.10">
    <property type="match status" value="1"/>
</dbReference>
<evidence type="ECO:0000256" key="2">
    <source>
        <dbReference type="ARBA" id="ARBA00023134"/>
    </source>
</evidence>
<sequence>MKDYLANNVRNVVVLGHSGSGKTAVIEACMYFTKLISKFGKNHDGTSFLDFDPEEGRRGTSCYAHLAPVEWKDRKINFIDTPGYMDYAGEEETGLYVGDNALIVVNGKEGVEPGTERAWKKASLKQKLPTIFFVNKMDDENADFDKVLSELREKFGNSVIPFEMPIMKDGRNIGSVNILRKKAWYHDNRTQAQPVPEELADKVEEYYGEIAEAIAMTDDDLLEKFSNGEEFDEHELAKGLRIGVRSGDIRPVYSGSAVQQTGIERLMDLITEYFPSYAEKGHIDANSQRGGTIAMETNEQEALSAFVFKTVIDPFVGRISYLKVMSGVLNSDSEVYNSTREVTEKIGQIYAVNGKYQIGLGKLFTGDIGAVTKLASTQTNDTLCTRSRVVSYDGIEYPQPMLGYAIWPKTKADEDKMSVGIRNMEQEDPTVRLVNNEETHEQVLYGLGDQHISLICAKLKSKYKVDVSLTTPTIQYRETITATAEAQGRYKKQNGGAGMFGDVWVKFEPTDSEDMVFAEDVFGGAVPKQFFPPVEQGLRECMQKGVLAGYKVVGVKATLYDGSYHPVDSKEAAFKEAARLAYNAGMPKAKPVLLEPIGEITITAPEEYTGTLIGDLTKRRGSIMDVGSNDDGDQVINGEVPLREVQMYANELRSMTQGRGTYVLEFDRYEPAPQEVADEVIAQAKAKSAK</sequence>
<dbReference type="Pfam" id="PF00009">
    <property type="entry name" value="GTP_EFTU"/>
    <property type="match status" value="1"/>
</dbReference>
<dbReference type="AlphaFoldDB" id="A0AB35U9W3"/>
<dbReference type="SMART" id="SM00838">
    <property type="entry name" value="EFG_C"/>
    <property type="match status" value="1"/>
</dbReference>
<dbReference type="Gene3D" id="3.30.70.870">
    <property type="entry name" value="Elongation Factor G (Translational Gtpase), domain 3"/>
    <property type="match status" value="1"/>
</dbReference>
<keyword evidence="4" id="KW-0648">Protein biosynthesis</keyword>